<name>A0A2P5BF75_PARAD</name>
<reference evidence="2" key="1">
    <citation type="submission" date="2016-06" db="EMBL/GenBank/DDBJ databases">
        <title>Parallel loss of symbiosis genes in relatives of nitrogen-fixing non-legume Parasponia.</title>
        <authorList>
            <person name="Van Velzen R."/>
            <person name="Holmer R."/>
            <person name="Bu F."/>
            <person name="Rutten L."/>
            <person name="Van Zeijl A."/>
            <person name="Liu W."/>
            <person name="Santuari L."/>
            <person name="Cao Q."/>
            <person name="Sharma T."/>
            <person name="Shen D."/>
            <person name="Roswanjaya Y."/>
            <person name="Wardhani T."/>
            <person name="Kalhor M.S."/>
            <person name="Jansen J."/>
            <person name="Van den Hoogen J."/>
            <person name="Gungor B."/>
            <person name="Hartog M."/>
            <person name="Hontelez J."/>
            <person name="Verver J."/>
            <person name="Yang W.-C."/>
            <person name="Schijlen E."/>
            <person name="Repin R."/>
            <person name="Schilthuizen M."/>
            <person name="Schranz E."/>
            <person name="Heidstra R."/>
            <person name="Miyata K."/>
            <person name="Fedorova E."/>
            <person name="Kohlen W."/>
            <person name="Bisseling T."/>
            <person name="Smit S."/>
            <person name="Geurts R."/>
        </authorList>
    </citation>
    <scope>NUCLEOTIDE SEQUENCE [LARGE SCALE GENOMIC DNA]</scope>
    <source>
        <strain evidence="2">cv. WU1-14</strain>
    </source>
</reference>
<dbReference type="Proteomes" id="UP000237105">
    <property type="component" value="Unassembled WGS sequence"/>
</dbReference>
<evidence type="ECO:0000313" key="1">
    <source>
        <dbReference type="EMBL" id="PON47445.1"/>
    </source>
</evidence>
<protein>
    <submittedName>
        <fullName evidence="1">Uncharacterized protein</fullName>
    </submittedName>
</protein>
<sequence>MARSSKGRSATTRDICKSNGGYRNIFMTQKIEVVLDAIALIPIPIKIPRCLTGALKDAFHDV</sequence>
<comment type="caution">
    <text evidence="1">The sequence shown here is derived from an EMBL/GenBank/DDBJ whole genome shotgun (WGS) entry which is preliminary data.</text>
</comment>
<accession>A0A2P5BF75</accession>
<dbReference type="AlphaFoldDB" id="A0A2P5BF75"/>
<keyword evidence="2" id="KW-1185">Reference proteome</keyword>
<evidence type="ECO:0000313" key="2">
    <source>
        <dbReference type="Proteomes" id="UP000237105"/>
    </source>
</evidence>
<gene>
    <name evidence="1" type="ORF">PanWU01x14_244040</name>
</gene>
<proteinExistence type="predicted"/>
<organism evidence="1 2">
    <name type="scientific">Parasponia andersonii</name>
    <name type="common">Sponia andersonii</name>
    <dbReference type="NCBI Taxonomy" id="3476"/>
    <lineage>
        <taxon>Eukaryota</taxon>
        <taxon>Viridiplantae</taxon>
        <taxon>Streptophyta</taxon>
        <taxon>Embryophyta</taxon>
        <taxon>Tracheophyta</taxon>
        <taxon>Spermatophyta</taxon>
        <taxon>Magnoliopsida</taxon>
        <taxon>eudicotyledons</taxon>
        <taxon>Gunneridae</taxon>
        <taxon>Pentapetalae</taxon>
        <taxon>rosids</taxon>
        <taxon>fabids</taxon>
        <taxon>Rosales</taxon>
        <taxon>Cannabaceae</taxon>
        <taxon>Parasponia</taxon>
    </lineage>
</organism>
<dbReference type="EMBL" id="JXTB01000294">
    <property type="protein sequence ID" value="PON47445.1"/>
    <property type="molecule type" value="Genomic_DNA"/>
</dbReference>